<dbReference type="Pfam" id="PF08666">
    <property type="entry name" value="SAF"/>
    <property type="match status" value="1"/>
</dbReference>
<dbReference type="GO" id="GO:0047444">
    <property type="term" value="F:N-acylneuraminate-9-phosphate synthase activity"/>
    <property type="evidence" value="ECO:0007669"/>
    <property type="project" value="TreeGrafter"/>
</dbReference>
<dbReference type="GO" id="GO:0016051">
    <property type="term" value="P:carbohydrate biosynthetic process"/>
    <property type="evidence" value="ECO:0007669"/>
    <property type="project" value="InterPro"/>
</dbReference>
<accession>A0A974SPJ7</accession>
<keyword evidence="3" id="KW-1185">Reference proteome</keyword>
<dbReference type="NCBIfam" id="TIGR03569">
    <property type="entry name" value="NeuB_NnaB"/>
    <property type="match status" value="1"/>
</dbReference>
<keyword evidence="2" id="KW-0808">Transferase</keyword>
<evidence type="ECO:0000259" key="1">
    <source>
        <dbReference type="PROSITE" id="PS50844"/>
    </source>
</evidence>
<dbReference type="CDD" id="cd11615">
    <property type="entry name" value="SAF_NeuB_like"/>
    <property type="match status" value="1"/>
</dbReference>
<proteinExistence type="predicted"/>
<dbReference type="InterPro" id="IPR051690">
    <property type="entry name" value="PseI-like"/>
</dbReference>
<protein>
    <submittedName>
        <fullName evidence="2">N-acetylneuraminate synthase</fullName>
        <ecNumber evidence="2">2.5.1.56</ecNumber>
    </submittedName>
</protein>
<dbReference type="Gene3D" id="3.90.1210.10">
    <property type="entry name" value="Antifreeze-like/N-acetylneuraminic acid synthase C-terminal domain"/>
    <property type="match status" value="1"/>
</dbReference>
<gene>
    <name evidence="2" type="primary">neuB</name>
    <name evidence="2" type="ORF">IWH25_01425</name>
</gene>
<dbReference type="Proteomes" id="UP000663444">
    <property type="component" value="Chromosome"/>
</dbReference>
<dbReference type="KEGG" id="ares:IWH25_01425"/>
<dbReference type="EMBL" id="CP064781">
    <property type="protein sequence ID" value="QRJ64049.1"/>
    <property type="molecule type" value="Genomic_DNA"/>
</dbReference>
<dbReference type="InterPro" id="IPR013974">
    <property type="entry name" value="SAF"/>
</dbReference>
<dbReference type="InterPro" id="IPR057736">
    <property type="entry name" value="SAF_PseI/NeuA/NeuB"/>
</dbReference>
<dbReference type="SUPFAM" id="SSF51269">
    <property type="entry name" value="AFP III-like domain"/>
    <property type="match status" value="1"/>
</dbReference>
<dbReference type="InterPro" id="IPR013132">
    <property type="entry name" value="PseI/NeuA/B-like_N"/>
</dbReference>
<reference evidence="2" key="1">
    <citation type="submission" date="2020-11" db="EMBL/GenBank/DDBJ databases">
        <title>Azospira restricta DSM 18626 genome sequence.</title>
        <authorList>
            <person name="Moe W.M."/>
        </authorList>
    </citation>
    <scope>NUCLEOTIDE SEQUENCE</scope>
    <source>
        <strain evidence="2">DSM 18626</strain>
    </source>
</reference>
<evidence type="ECO:0000313" key="3">
    <source>
        <dbReference type="Proteomes" id="UP000663444"/>
    </source>
</evidence>
<dbReference type="Gene3D" id="3.20.20.70">
    <property type="entry name" value="Aldolase class I"/>
    <property type="match status" value="1"/>
</dbReference>
<dbReference type="SMART" id="SM00858">
    <property type="entry name" value="SAF"/>
    <property type="match status" value="1"/>
</dbReference>
<feature type="domain" description="AFP-like" evidence="1">
    <location>
        <begin position="295"/>
        <end position="351"/>
    </location>
</feature>
<dbReference type="PANTHER" id="PTHR42966">
    <property type="entry name" value="N-ACETYLNEURAMINATE SYNTHASE"/>
    <property type="match status" value="1"/>
</dbReference>
<dbReference type="InterPro" id="IPR020007">
    <property type="entry name" value="NeuB/NeuA"/>
</dbReference>
<organism evidence="2 3">
    <name type="scientific">Azospira restricta</name>
    <dbReference type="NCBI Taxonomy" id="404405"/>
    <lineage>
        <taxon>Bacteria</taxon>
        <taxon>Pseudomonadati</taxon>
        <taxon>Pseudomonadota</taxon>
        <taxon>Betaproteobacteria</taxon>
        <taxon>Rhodocyclales</taxon>
        <taxon>Rhodocyclaceae</taxon>
        <taxon>Azospira</taxon>
    </lineage>
</organism>
<dbReference type="GO" id="GO:0050462">
    <property type="term" value="F:N-acetylneuraminate synthase activity"/>
    <property type="evidence" value="ECO:0007669"/>
    <property type="project" value="UniProtKB-EC"/>
</dbReference>
<dbReference type="SUPFAM" id="SSF51569">
    <property type="entry name" value="Aldolase"/>
    <property type="match status" value="1"/>
</dbReference>
<evidence type="ECO:0000313" key="2">
    <source>
        <dbReference type="EMBL" id="QRJ64049.1"/>
    </source>
</evidence>
<name>A0A974SPJ7_9RHOO</name>
<dbReference type="EC" id="2.5.1.56" evidence="2"/>
<dbReference type="InterPro" id="IPR013785">
    <property type="entry name" value="Aldolase_TIM"/>
</dbReference>
<dbReference type="PANTHER" id="PTHR42966:SF1">
    <property type="entry name" value="SIALIC ACID SYNTHASE"/>
    <property type="match status" value="1"/>
</dbReference>
<dbReference type="PROSITE" id="PS50844">
    <property type="entry name" value="AFP_LIKE"/>
    <property type="match status" value="1"/>
</dbReference>
<dbReference type="InterPro" id="IPR036732">
    <property type="entry name" value="AFP_Neu5c_C_sf"/>
</dbReference>
<sequence length="351" mass="37403">MDGLVSRMKKTFVIAEAGVNHNGDENLALRLVETAARAGADAVKFQTFSAEKLVAPGAKKAEYQARETGDGDQYSMLKALELSEAVHRRIYERCSVLGIEFMSTPFDEDAADFLLALGMRRIKVPSGEITNEPFLEFLAAKGVPMILSTGMADLDEIRRAVAVVGAARERAGLEGSLADVLTILHCTSNYPAAYRDVNLRAMQTIAQETGLPVGYSDHTAGLAVSTAAVAMGATVIEKHFTLDRDLPGPDHKASLSPDELGALVRQIRDVDEALGSDEKCPTKSELPVRALVRRSVTTARPIQAGAVLGAADLALLRPGTGIAPADLARVVGRVACRDLPAGKTLQWTDLA</sequence>
<dbReference type="Pfam" id="PF03102">
    <property type="entry name" value="NeuB"/>
    <property type="match status" value="1"/>
</dbReference>
<dbReference type="AlphaFoldDB" id="A0A974SPJ7"/>
<dbReference type="InterPro" id="IPR006190">
    <property type="entry name" value="SAF_AFP_Neu5Ac"/>
</dbReference>